<dbReference type="AlphaFoldDB" id="A0A1B8Q515"/>
<comment type="caution">
    <text evidence="6">The sequence shown here is derived from an EMBL/GenBank/DDBJ whole genome shotgun (WGS) entry which is preliminary data.</text>
</comment>
<dbReference type="PROSITE" id="PS51128">
    <property type="entry name" value="ZF_DKSA_2"/>
    <property type="match status" value="1"/>
</dbReference>
<accession>A0A1B8Q515</accession>
<evidence type="ECO:0000256" key="4">
    <source>
        <dbReference type="PROSITE-ProRule" id="PRU00510"/>
    </source>
</evidence>
<dbReference type="EMBL" id="LZMS01000040">
    <property type="protein sequence ID" value="OBX64713.1"/>
    <property type="molecule type" value="Genomic_DNA"/>
</dbReference>
<evidence type="ECO:0000259" key="5">
    <source>
        <dbReference type="Pfam" id="PF01258"/>
    </source>
</evidence>
<dbReference type="Gene3D" id="1.20.120.910">
    <property type="entry name" value="DksA, coiled-coil domain"/>
    <property type="match status" value="1"/>
</dbReference>
<feature type="domain" description="Zinc finger DksA/TraR C4-type" evidence="5">
    <location>
        <begin position="32"/>
        <end position="58"/>
    </location>
</feature>
<sequence length="70" mass="8015">MTDMIDKANADYERWLNSKIKQAQVPPNDTTLCVDCGNPIGDKRKQAIPHAVRCVGCQWQFERTHDRSGR</sequence>
<dbReference type="InterPro" id="IPR000962">
    <property type="entry name" value="Znf_DskA_TraR"/>
</dbReference>
<dbReference type="SUPFAM" id="SSF57716">
    <property type="entry name" value="Glucocorticoid receptor-like (DNA-binding domain)"/>
    <property type="match status" value="1"/>
</dbReference>
<evidence type="ECO:0000256" key="3">
    <source>
        <dbReference type="ARBA" id="ARBA00022833"/>
    </source>
</evidence>
<evidence type="ECO:0000313" key="7">
    <source>
        <dbReference type="Proteomes" id="UP000092607"/>
    </source>
</evidence>
<dbReference type="Pfam" id="PF01258">
    <property type="entry name" value="zf-dskA_traR"/>
    <property type="match status" value="1"/>
</dbReference>
<dbReference type="GO" id="GO:0008270">
    <property type="term" value="F:zinc ion binding"/>
    <property type="evidence" value="ECO:0007669"/>
    <property type="project" value="UniProtKB-KW"/>
</dbReference>
<reference evidence="6 7" key="1">
    <citation type="submission" date="2016-06" db="EMBL/GenBank/DDBJ databases">
        <title>Draft genome of Moraxella lacunata CCUG 57757A.</title>
        <authorList>
            <person name="Salva-Serra F."/>
            <person name="Engstrom-Jakobsson H."/>
            <person name="Thorell K."/>
            <person name="Gonzales-Siles L."/>
            <person name="Karlsson R."/>
            <person name="Boulund F."/>
            <person name="Engstrand L."/>
            <person name="Kristiansson E."/>
            <person name="Moore E."/>
        </authorList>
    </citation>
    <scope>NUCLEOTIDE SEQUENCE [LARGE SCALE GENOMIC DNA]</scope>
    <source>
        <strain evidence="6 7">CCUG 57757A</strain>
    </source>
</reference>
<evidence type="ECO:0000256" key="2">
    <source>
        <dbReference type="ARBA" id="ARBA00022771"/>
    </source>
</evidence>
<dbReference type="Proteomes" id="UP000092607">
    <property type="component" value="Unassembled WGS sequence"/>
</dbReference>
<evidence type="ECO:0000313" key="6">
    <source>
        <dbReference type="EMBL" id="OBX64713.1"/>
    </source>
</evidence>
<feature type="zinc finger region" description="dksA C4-type" evidence="4">
    <location>
        <begin position="33"/>
        <end position="57"/>
    </location>
</feature>
<evidence type="ECO:0000256" key="1">
    <source>
        <dbReference type="ARBA" id="ARBA00022723"/>
    </source>
</evidence>
<gene>
    <name evidence="6" type="ORF">A9309_04195</name>
</gene>
<proteinExistence type="predicted"/>
<dbReference type="RefSeq" id="WP_065255173.1">
    <property type="nucleotide sequence ID" value="NZ_JARDJM010000006.1"/>
</dbReference>
<keyword evidence="2" id="KW-0863">Zinc-finger</keyword>
<keyword evidence="3" id="KW-0862">Zinc</keyword>
<keyword evidence="1" id="KW-0479">Metal-binding</keyword>
<protein>
    <recommendedName>
        <fullName evidence="5">Zinc finger DksA/TraR C4-type domain-containing protein</fullName>
    </recommendedName>
</protein>
<organism evidence="6 7">
    <name type="scientific">Moraxella lacunata</name>
    <dbReference type="NCBI Taxonomy" id="477"/>
    <lineage>
        <taxon>Bacteria</taxon>
        <taxon>Pseudomonadati</taxon>
        <taxon>Pseudomonadota</taxon>
        <taxon>Gammaproteobacteria</taxon>
        <taxon>Moraxellales</taxon>
        <taxon>Moraxellaceae</taxon>
        <taxon>Moraxella</taxon>
    </lineage>
</organism>
<name>A0A1B8Q515_MORLA</name>